<gene>
    <name evidence="1" type="ORF">M5K25_008025</name>
</gene>
<name>A0ABD0V7E0_DENTH</name>
<reference evidence="1 2" key="1">
    <citation type="journal article" date="2024" name="Plant Biotechnol. J.">
        <title>Dendrobium thyrsiflorum genome and its molecular insights into genes involved in important horticultural traits.</title>
        <authorList>
            <person name="Chen B."/>
            <person name="Wang J.Y."/>
            <person name="Zheng P.J."/>
            <person name="Li K.L."/>
            <person name="Liang Y.M."/>
            <person name="Chen X.F."/>
            <person name="Zhang C."/>
            <person name="Zhao X."/>
            <person name="He X."/>
            <person name="Zhang G.Q."/>
            <person name="Liu Z.J."/>
            <person name="Xu Q."/>
        </authorList>
    </citation>
    <scope>NUCLEOTIDE SEQUENCE [LARGE SCALE GENOMIC DNA]</scope>
    <source>
        <strain evidence="1">GZMU011</strain>
    </source>
</reference>
<evidence type="ECO:0008006" key="3">
    <source>
        <dbReference type="Google" id="ProtNLM"/>
    </source>
</evidence>
<dbReference type="EMBL" id="JANQDX010000007">
    <property type="protein sequence ID" value="KAL0921002.1"/>
    <property type="molecule type" value="Genomic_DNA"/>
</dbReference>
<dbReference type="AlphaFoldDB" id="A0ABD0V7E0"/>
<dbReference type="Proteomes" id="UP001552299">
    <property type="component" value="Unassembled WGS sequence"/>
</dbReference>
<proteinExistence type="predicted"/>
<protein>
    <recommendedName>
        <fullName evidence="3">DUF4283 domain-containing protein</fullName>
    </recommendedName>
</protein>
<sequence>MALFLVQIDITQKFTDKIWLDPEKLGYFQQVVMEDFPPFCEKCRSLGHSKDACWPSFNFGSVSTNVDPSKPCSTKPIFSLGNNEENGLHLGGAVVPVVDGSLLVHPASDEAGPSVHLGVQTSRVKLEPGSIRVELDYQRPSSSSTCLICRAARRAHLSSGAKSILRSSLCPPSSPKLAVASFVVEQRFAVKEGGVDTDPASLPAPSNGVEVDRAKGDCLAVPEAGVLSPIFNGRSGTLECSLPSPVLPKNDGFSNENNYCINLNASHLRADAVTNSGDLSIVVGSRDVVPSLEALLDSPIHTLVGNVVSSPLESVVRDAVKGNAEYVDIPILVMTNAELKAHLARSLNNSVLVQLDWLDMDDDLSVHVIGDMSSLKVGCVDQAVLNGGGKKA</sequence>
<comment type="caution">
    <text evidence="1">The sequence shown here is derived from an EMBL/GenBank/DDBJ whole genome shotgun (WGS) entry which is preliminary data.</text>
</comment>
<evidence type="ECO:0000313" key="1">
    <source>
        <dbReference type="EMBL" id="KAL0921002.1"/>
    </source>
</evidence>
<keyword evidence="2" id="KW-1185">Reference proteome</keyword>
<organism evidence="1 2">
    <name type="scientific">Dendrobium thyrsiflorum</name>
    <name type="common">Pinecone-like raceme dendrobium</name>
    <name type="synonym">Orchid</name>
    <dbReference type="NCBI Taxonomy" id="117978"/>
    <lineage>
        <taxon>Eukaryota</taxon>
        <taxon>Viridiplantae</taxon>
        <taxon>Streptophyta</taxon>
        <taxon>Embryophyta</taxon>
        <taxon>Tracheophyta</taxon>
        <taxon>Spermatophyta</taxon>
        <taxon>Magnoliopsida</taxon>
        <taxon>Liliopsida</taxon>
        <taxon>Asparagales</taxon>
        <taxon>Orchidaceae</taxon>
        <taxon>Epidendroideae</taxon>
        <taxon>Malaxideae</taxon>
        <taxon>Dendrobiinae</taxon>
        <taxon>Dendrobium</taxon>
    </lineage>
</organism>
<evidence type="ECO:0000313" key="2">
    <source>
        <dbReference type="Proteomes" id="UP001552299"/>
    </source>
</evidence>
<accession>A0ABD0V7E0</accession>